<keyword evidence="1" id="KW-0175">Coiled coil</keyword>
<proteinExistence type="predicted"/>
<reference evidence="3" key="2">
    <citation type="submission" date="2020-11" db="EMBL/GenBank/DDBJ databases">
        <authorList>
            <person name="McCartney M.A."/>
            <person name="Auch B."/>
            <person name="Kono T."/>
            <person name="Mallez S."/>
            <person name="Becker A."/>
            <person name="Gohl D.M."/>
            <person name="Silverstein K.A.T."/>
            <person name="Koren S."/>
            <person name="Bechman K.B."/>
            <person name="Herman A."/>
            <person name="Abrahante J.E."/>
            <person name="Garbe J."/>
        </authorList>
    </citation>
    <scope>NUCLEOTIDE SEQUENCE</scope>
    <source>
        <strain evidence="3">Duluth1</strain>
        <tissue evidence="3">Whole animal</tissue>
    </source>
</reference>
<gene>
    <name evidence="3" type="ORF">DPMN_060502</name>
</gene>
<protein>
    <submittedName>
        <fullName evidence="3">Uncharacterized protein</fullName>
    </submittedName>
</protein>
<feature type="compositionally biased region" description="Basic and acidic residues" evidence="2">
    <location>
        <begin position="97"/>
        <end position="107"/>
    </location>
</feature>
<sequence length="123" mass="15037">MKTQLKEMKENERLREESKRIQTLRKQRSELEQSLFDKETIISQFDNEERLREERKRIQTLMKQRSELEQSLFDKETIISQFDNQPTRKQYHHVNKEEAKDSVDNNHKTFMIKPNIPKFSDPN</sequence>
<feature type="region of interest" description="Disordered" evidence="2">
    <location>
        <begin position="97"/>
        <end position="123"/>
    </location>
</feature>
<dbReference type="AlphaFoldDB" id="A0A9D4HG33"/>
<evidence type="ECO:0000313" key="4">
    <source>
        <dbReference type="Proteomes" id="UP000828390"/>
    </source>
</evidence>
<evidence type="ECO:0000256" key="2">
    <source>
        <dbReference type="SAM" id="MobiDB-lite"/>
    </source>
</evidence>
<dbReference type="EMBL" id="JAIWYP010000013">
    <property type="protein sequence ID" value="KAH3717707.1"/>
    <property type="molecule type" value="Genomic_DNA"/>
</dbReference>
<evidence type="ECO:0000256" key="1">
    <source>
        <dbReference type="SAM" id="Coils"/>
    </source>
</evidence>
<comment type="caution">
    <text evidence="3">The sequence shown here is derived from an EMBL/GenBank/DDBJ whole genome shotgun (WGS) entry which is preliminary data.</text>
</comment>
<name>A0A9D4HG33_DREPO</name>
<organism evidence="3 4">
    <name type="scientific">Dreissena polymorpha</name>
    <name type="common">Zebra mussel</name>
    <name type="synonym">Mytilus polymorpha</name>
    <dbReference type="NCBI Taxonomy" id="45954"/>
    <lineage>
        <taxon>Eukaryota</taxon>
        <taxon>Metazoa</taxon>
        <taxon>Spiralia</taxon>
        <taxon>Lophotrochozoa</taxon>
        <taxon>Mollusca</taxon>
        <taxon>Bivalvia</taxon>
        <taxon>Autobranchia</taxon>
        <taxon>Heteroconchia</taxon>
        <taxon>Euheterodonta</taxon>
        <taxon>Imparidentia</taxon>
        <taxon>Neoheterodontei</taxon>
        <taxon>Myida</taxon>
        <taxon>Dreissenoidea</taxon>
        <taxon>Dreissenidae</taxon>
        <taxon>Dreissena</taxon>
    </lineage>
</organism>
<feature type="coiled-coil region" evidence="1">
    <location>
        <begin position="7"/>
        <end position="71"/>
    </location>
</feature>
<accession>A0A9D4HG33</accession>
<evidence type="ECO:0000313" key="3">
    <source>
        <dbReference type="EMBL" id="KAH3717707.1"/>
    </source>
</evidence>
<reference evidence="3" key="1">
    <citation type="journal article" date="2019" name="bioRxiv">
        <title>The Genome of the Zebra Mussel, Dreissena polymorpha: A Resource for Invasive Species Research.</title>
        <authorList>
            <person name="McCartney M.A."/>
            <person name="Auch B."/>
            <person name="Kono T."/>
            <person name="Mallez S."/>
            <person name="Zhang Y."/>
            <person name="Obille A."/>
            <person name="Becker A."/>
            <person name="Abrahante J.E."/>
            <person name="Garbe J."/>
            <person name="Badalamenti J.P."/>
            <person name="Herman A."/>
            <person name="Mangelson H."/>
            <person name="Liachko I."/>
            <person name="Sullivan S."/>
            <person name="Sone E.D."/>
            <person name="Koren S."/>
            <person name="Silverstein K.A.T."/>
            <person name="Beckman K.B."/>
            <person name="Gohl D.M."/>
        </authorList>
    </citation>
    <scope>NUCLEOTIDE SEQUENCE</scope>
    <source>
        <strain evidence="3">Duluth1</strain>
        <tissue evidence="3">Whole animal</tissue>
    </source>
</reference>
<keyword evidence="4" id="KW-1185">Reference proteome</keyword>
<dbReference type="Proteomes" id="UP000828390">
    <property type="component" value="Unassembled WGS sequence"/>
</dbReference>